<dbReference type="GO" id="GO:0005829">
    <property type="term" value="C:cytosol"/>
    <property type="evidence" value="ECO:0007669"/>
    <property type="project" value="TreeGrafter"/>
</dbReference>
<dbReference type="InParanoid" id="D8LK59"/>
<dbReference type="Proteomes" id="UP000002630">
    <property type="component" value="Linkage Group LG16"/>
</dbReference>
<dbReference type="InterPro" id="IPR007303">
    <property type="entry name" value="TIP41-like"/>
</dbReference>
<dbReference type="EMBL" id="FN649741">
    <property type="protein sequence ID" value="CBN74528.1"/>
    <property type="molecule type" value="Genomic_DNA"/>
</dbReference>
<dbReference type="Pfam" id="PF04176">
    <property type="entry name" value="TIP41"/>
    <property type="match status" value="1"/>
</dbReference>
<name>D8LK59_ECTSI</name>
<comment type="similarity">
    <text evidence="1">Belongs to the TIP41 family.</text>
</comment>
<sequence length="309" mass="34754">MDKLCSAGEHGAWTVRSNHRPILGEEEHDALVAWLGDEASSGPQVLACGSVVVKGTPMQLPEILFGNNALEFRHQESGFILQFESRAALKKWVELFAEGAFEVIKVREAQKWQTRTGTPIRKQEYDWTWGTDYAGSCRRQDVGVEYSESGDILQPLTRTGKDTETPVEWVACEPGGINRQMLLDQSSPILMYDDVVLFEDFIHDHGVVRLSVKTRVMPGFWFVLLRYWLRVDGVVMKVFDTRCFHKFGELSVFRERTQHSVSFTSLEQRGLSTDPSAYPNAESALPVLDLSSGPLNDCTTLLPDQAKIG</sequence>
<dbReference type="InterPro" id="IPR051330">
    <property type="entry name" value="Phosphatase_reg/MetRdx"/>
</dbReference>
<dbReference type="AlphaFoldDB" id="D8LK59"/>
<proteinExistence type="inferred from homology"/>
<dbReference type="STRING" id="2880.D8LK59"/>
<dbReference type="GO" id="GO:0031929">
    <property type="term" value="P:TOR signaling"/>
    <property type="evidence" value="ECO:0007669"/>
    <property type="project" value="TreeGrafter"/>
</dbReference>
<keyword evidence="3" id="KW-1185">Reference proteome</keyword>
<dbReference type="PANTHER" id="PTHR21021">
    <property type="entry name" value="GAF/PUTATIVE CYTOSKELETAL PROTEIN"/>
    <property type="match status" value="1"/>
</dbReference>
<reference evidence="2 3" key="1">
    <citation type="journal article" date="2010" name="Nature">
        <title>The Ectocarpus genome and the independent evolution of multicellularity in brown algae.</title>
        <authorList>
            <person name="Cock J.M."/>
            <person name="Sterck L."/>
            <person name="Rouze P."/>
            <person name="Scornet D."/>
            <person name="Allen A.E."/>
            <person name="Amoutzias G."/>
            <person name="Anthouard V."/>
            <person name="Artiguenave F."/>
            <person name="Aury J.M."/>
            <person name="Badger J.H."/>
            <person name="Beszteri B."/>
            <person name="Billiau K."/>
            <person name="Bonnet E."/>
            <person name="Bothwell J.H."/>
            <person name="Bowler C."/>
            <person name="Boyen C."/>
            <person name="Brownlee C."/>
            <person name="Carrano C.J."/>
            <person name="Charrier B."/>
            <person name="Cho G.Y."/>
            <person name="Coelho S.M."/>
            <person name="Collen J."/>
            <person name="Corre E."/>
            <person name="Da Silva C."/>
            <person name="Delage L."/>
            <person name="Delaroque N."/>
            <person name="Dittami S.M."/>
            <person name="Doulbeau S."/>
            <person name="Elias M."/>
            <person name="Farnham G."/>
            <person name="Gachon C.M."/>
            <person name="Gschloessl B."/>
            <person name="Heesch S."/>
            <person name="Jabbari K."/>
            <person name="Jubin C."/>
            <person name="Kawai H."/>
            <person name="Kimura K."/>
            <person name="Kloareg B."/>
            <person name="Kupper F.C."/>
            <person name="Lang D."/>
            <person name="Le Bail A."/>
            <person name="Leblanc C."/>
            <person name="Lerouge P."/>
            <person name="Lohr M."/>
            <person name="Lopez P.J."/>
            <person name="Martens C."/>
            <person name="Maumus F."/>
            <person name="Michel G."/>
            <person name="Miranda-Saavedra D."/>
            <person name="Morales J."/>
            <person name="Moreau H."/>
            <person name="Motomura T."/>
            <person name="Nagasato C."/>
            <person name="Napoli C.A."/>
            <person name="Nelson D.R."/>
            <person name="Nyvall-Collen P."/>
            <person name="Peters A.F."/>
            <person name="Pommier C."/>
            <person name="Potin P."/>
            <person name="Poulain J."/>
            <person name="Quesneville H."/>
            <person name="Read B."/>
            <person name="Rensing S.A."/>
            <person name="Ritter A."/>
            <person name="Rousvoal S."/>
            <person name="Samanta M."/>
            <person name="Samson G."/>
            <person name="Schroeder D.C."/>
            <person name="Segurens B."/>
            <person name="Strittmatter M."/>
            <person name="Tonon T."/>
            <person name="Tregear J.W."/>
            <person name="Valentin K."/>
            <person name="von Dassow P."/>
            <person name="Yamagishi T."/>
            <person name="Van de Peer Y."/>
            <person name="Wincker P."/>
        </authorList>
    </citation>
    <scope>NUCLEOTIDE SEQUENCE [LARGE SCALE GENOMIC DNA]</scope>
    <source>
        <strain evidence="3">Ec32 / CCAP1310/4</strain>
    </source>
</reference>
<evidence type="ECO:0000256" key="1">
    <source>
        <dbReference type="ARBA" id="ARBA00006658"/>
    </source>
</evidence>
<dbReference type="EMBL" id="FN648464">
    <property type="protein sequence ID" value="CBN74528.1"/>
    <property type="molecule type" value="Genomic_DNA"/>
</dbReference>
<organism evidence="2 3">
    <name type="scientific">Ectocarpus siliculosus</name>
    <name type="common">Brown alga</name>
    <name type="synonym">Conferva siliculosa</name>
    <dbReference type="NCBI Taxonomy" id="2880"/>
    <lineage>
        <taxon>Eukaryota</taxon>
        <taxon>Sar</taxon>
        <taxon>Stramenopiles</taxon>
        <taxon>Ochrophyta</taxon>
        <taxon>PX clade</taxon>
        <taxon>Phaeophyceae</taxon>
        <taxon>Ectocarpales</taxon>
        <taxon>Ectocarpaceae</taxon>
        <taxon>Ectocarpus</taxon>
    </lineage>
</organism>
<gene>
    <name evidence="2" type="ORF">Esi_0028_0169</name>
</gene>
<dbReference type="eggNOG" id="KOG3224">
    <property type="taxonomic scope" value="Eukaryota"/>
</dbReference>
<evidence type="ECO:0008006" key="4">
    <source>
        <dbReference type="Google" id="ProtNLM"/>
    </source>
</evidence>
<evidence type="ECO:0000313" key="2">
    <source>
        <dbReference type="EMBL" id="CBN74528.1"/>
    </source>
</evidence>
<dbReference type="PANTHER" id="PTHR21021:SF16">
    <property type="entry name" value="TIP41-LIKE PROTEIN"/>
    <property type="match status" value="1"/>
</dbReference>
<dbReference type="OMA" id="DWIVGAN"/>
<evidence type="ECO:0000313" key="3">
    <source>
        <dbReference type="Proteomes" id="UP000002630"/>
    </source>
</evidence>
<dbReference type="OrthoDB" id="10253878at2759"/>
<accession>D8LK59</accession>
<protein>
    <recommendedName>
        <fullName evidence="4">TIP41-like protein</fullName>
    </recommendedName>
</protein>